<dbReference type="Gene3D" id="3.10.170.10">
    <property type="match status" value="1"/>
</dbReference>
<evidence type="ECO:0000256" key="1">
    <source>
        <dbReference type="ARBA" id="ARBA00001947"/>
    </source>
</evidence>
<dbReference type="Pfam" id="PF07504">
    <property type="entry name" value="FTP"/>
    <property type="match status" value="1"/>
</dbReference>
<dbReference type="InterPro" id="IPR013856">
    <property type="entry name" value="Peptidase_M4_domain"/>
</dbReference>
<dbReference type="Gene3D" id="1.10.390.10">
    <property type="entry name" value="Neutral Protease Domain 2"/>
    <property type="match status" value="1"/>
</dbReference>
<dbReference type="InterPro" id="IPR025711">
    <property type="entry name" value="PepSY"/>
</dbReference>
<dbReference type="GO" id="GO:0046872">
    <property type="term" value="F:metal ion binding"/>
    <property type="evidence" value="ECO:0007669"/>
    <property type="project" value="UniProtKB-UniRule"/>
</dbReference>
<feature type="signal peptide" evidence="11">
    <location>
        <begin position="1"/>
        <end position="26"/>
    </location>
</feature>
<evidence type="ECO:0000259" key="13">
    <source>
        <dbReference type="Pfam" id="PF02868"/>
    </source>
</evidence>
<dbReference type="InterPro" id="IPR011096">
    <property type="entry name" value="FTP_domain"/>
</dbReference>
<evidence type="ECO:0000256" key="8">
    <source>
        <dbReference type="ARBA" id="ARBA00023049"/>
    </source>
</evidence>
<keyword evidence="5 11" id="KW-0732">Signal</keyword>
<comment type="function">
    <text evidence="11">Extracellular zinc metalloprotease.</text>
</comment>
<evidence type="ECO:0000256" key="3">
    <source>
        <dbReference type="ARBA" id="ARBA00022670"/>
    </source>
</evidence>
<dbReference type="GO" id="GO:0005576">
    <property type="term" value="C:extracellular region"/>
    <property type="evidence" value="ECO:0007669"/>
    <property type="project" value="UniProtKB-SubCell"/>
</dbReference>
<dbReference type="EMBL" id="AYSO01000012">
    <property type="protein sequence ID" value="KIE48069.1"/>
    <property type="molecule type" value="Genomic_DNA"/>
</dbReference>
<evidence type="ECO:0000259" key="15">
    <source>
        <dbReference type="Pfam" id="PF07504"/>
    </source>
</evidence>
<feature type="domain" description="Peptidase M4 C-terminal" evidence="13">
    <location>
        <begin position="387"/>
        <end position="541"/>
    </location>
</feature>
<evidence type="ECO:0000313" key="16">
    <source>
        <dbReference type="EMBL" id="KIE48069.1"/>
    </source>
</evidence>
<gene>
    <name evidence="16" type="primary">npr</name>
    <name evidence="16" type="ORF">U732_3891</name>
</gene>
<dbReference type="InterPro" id="IPR001570">
    <property type="entry name" value="Peptidase_M4_C_domain"/>
</dbReference>
<evidence type="ECO:0000256" key="10">
    <source>
        <dbReference type="PIRSR" id="PIRSR623612-1"/>
    </source>
</evidence>
<dbReference type="OrthoDB" id="291295at2"/>
<reference evidence="16 17" key="1">
    <citation type="journal article" date="2015" name="Infect. Genet. Evol.">
        <title>Genomic sequences of six botulinum neurotoxin-producing strains representing three clostridial species illustrate the mobility and diversity of botulinum neurotoxin genes.</title>
        <authorList>
            <person name="Smith T.J."/>
            <person name="Hill K.K."/>
            <person name="Xie G."/>
            <person name="Foley B.T."/>
            <person name="Williamson C.H."/>
            <person name="Foster J.T."/>
            <person name="Johnson S.L."/>
            <person name="Chertkov O."/>
            <person name="Teshima H."/>
            <person name="Gibbons H.S."/>
            <person name="Johnsky L.A."/>
            <person name="Karavis M.A."/>
            <person name="Smith L.A."/>
        </authorList>
    </citation>
    <scope>NUCLEOTIDE SEQUENCE [LARGE SCALE GENOMIC DNA]</scope>
    <source>
        <strain evidence="16 17">CDC 2741</strain>
    </source>
</reference>
<evidence type="ECO:0000256" key="4">
    <source>
        <dbReference type="ARBA" id="ARBA00022723"/>
    </source>
</evidence>
<comment type="subcellular location">
    <subcellularLocation>
        <location evidence="11">Secreted</location>
    </subcellularLocation>
</comment>
<protein>
    <recommendedName>
        <fullName evidence="11">Neutral metalloproteinase</fullName>
        <ecNumber evidence="11">3.4.24.-</ecNumber>
    </recommendedName>
</protein>
<feature type="domain" description="Peptidase M4" evidence="12">
    <location>
        <begin position="225"/>
        <end position="383"/>
    </location>
</feature>
<feature type="active site" evidence="10">
    <location>
        <position position="377"/>
    </location>
</feature>
<evidence type="ECO:0000256" key="11">
    <source>
        <dbReference type="RuleBase" id="RU366073"/>
    </source>
</evidence>
<keyword evidence="6 11" id="KW-0378">Hydrolase</keyword>
<evidence type="ECO:0000256" key="2">
    <source>
        <dbReference type="ARBA" id="ARBA00009388"/>
    </source>
</evidence>
<name>A0A0C1U5T5_9CLOT</name>
<dbReference type="GO" id="GO:0006508">
    <property type="term" value="P:proteolysis"/>
    <property type="evidence" value="ECO:0007669"/>
    <property type="project" value="UniProtKB-KW"/>
</dbReference>
<dbReference type="PANTHER" id="PTHR33794">
    <property type="entry name" value="BACILLOLYSIN"/>
    <property type="match status" value="1"/>
</dbReference>
<dbReference type="Gene3D" id="3.10.450.490">
    <property type="match status" value="1"/>
</dbReference>
<evidence type="ECO:0000259" key="14">
    <source>
        <dbReference type="Pfam" id="PF03413"/>
    </source>
</evidence>
<organism evidence="16 17">
    <name type="scientific">Clostridium argentinense CDC 2741</name>
    <dbReference type="NCBI Taxonomy" id="1418104"/>
    <lineage>
        <taxon>Bacteria</taxon>
        <taxon>Bacillati</taxon>
        <taxon>Bacillota</taxon>
        <taxon>Clostridia</taxon>
        <taxon>Eubacteriales</taxon>
        <taxon>Clostridiaceae</taxon>
        <taxon>Clostridium</taxon>
    </lineage>
</organism>
<evidence type="ECO:0000313" key="17">
    <source>
        <dbReference type="Proteomes" id="UP000031366"/>
    </source>
</evidence>
<keyword evidence="7 11" id="KW-0862">Zinc</keyword>
<feature type="chain" id="PRO_5039748766" description="Neutral metalloproteinase" evidence="11">
    <location>
        <begin position="27"/>
        <end position="542"/>
    </location>
</feature>
<dbReference type="EC" id="3.4.24.-" evidence="11"/>
<comment type="cofactor">
    <cofactor evidence="1 11">
        <name>Zn(2+)</name>
        <dbReference type="ChEBI" id="CHEBI:29105"/>
    </cofactor>
</comment>
<keyword evidence="11" id="KW-0964">Secreted</keyword>
<proteinExistence type="inferred from homology"/>
<feature type="active site" description="Proton donor" evidence="10">
    <location>
        <position position="468"/>
    </location>
</feature>
<accession>A0A0C1U5T5</accession>
<keyword evidence="3 11" id="KW-0645">Protease</keyword>
<dbReference type="InterPro" id="IPR050728">
    <property type="entry name" value="Zinc_Metalloprotease_M4"/>
</dbReference>
<keyword evidence="4" id="KW-0479">Metal-binding</keyword>
<keyword evidence="17" id="KW-1185">Reference proteome</keyword>
<evidence type="ECO:0000256" key="7">
    <source>
        <dbReference type="ARBA" id="ARBA00022833"/>
    </source>
</evidence>
<dbReference type="InterPro" id="IPR027268">
    <property type="entry name" value="Peptidase_M4/M1_CTD_sf"/>
</dbReference>
<keyword evidence="9" id="KW-0865">Zymogen</keyword>
<evidence type="ECO:0000259" key="12">
    <source>
        <dbReference type="Pfam" id="PF01447"/>
    </source>
</evidence>
<dbReference type="STRING" id="29341.RSJ17_11670"/>
<dbReference type="RefSeq" id="WP_052267941.1">
    <property type="nucleotide sequence ID" value="NZ_AYSO01000012.1"/>
</dbReference>
<dbReference type="SUPFAM" id="SSF55486">
    <property type="entry name" value="Metalloproteases ('zincins'), catalytic domain"/>
    <property type="match status" value="1"/>
</dbReference>
<dbReference type="PRINTS" id="PR00730">
    <property type="entry name" value="THERMOLYSIN"/>
</dbReference>
<feature type="domain" description="FTP" evidence="15">
    <location>
        <begin position="81"/>
        <end position="129"/>
    </location>
</feature>
<dbReference type="Pfam" id="PF03413">
    <property type="entry name" value="PepSY"/>
    <property type="match status" value="1"/>
</dbReference>
<evidence type="ECO:0000256" key="5">
    <source>
        <dbReference type="ARBA" id="ARBA00022729"/>
    </source>
</evidence>
<sequence>MLKKKTLSIIILSSMLLNTASSAVLAKPVESQNDKVTTIENPTEDKFTFINKEFKEVVTNEIEAQDFLMNNKELLGKTTGTFEVVDTEKDELGYTHFRTVMTGDGIPVYGSDVVVHVDKNNKVYAVNGTINENVMNIEWSDLVKISQEDALKIAKDLLNIKDLPKDANINPELYIYEHEGKFNVVYLVQLLTLENEPTSWQVFVNAENGQIVNKLSFVQNAAPAQGTGVDLKGKNVSINTYEENGKYYLKDTTRLSNGSIITFDLNNISENSYFNSSRYGNFNGTVVSSANNAFNTERMKAAVSAHNNVAKVVDYYKTEFNRDGIDGRGSDVKIGVHLDNKYNNAFWDPSVKAMVFGDGDGRIFSSLAEALDVTAHETTHGVIDSSSKLLYQNQSGALNEALADIMGVACENEPGDWQIGEDVYTPNTPGDALRDMQDPTRCGQPDHVSAYPGDVRYPSQYNDYGGVHKYSGIILKAAYNIGSQIGMREMGRLFYRANHYFTSTTNFAQARISTLQAASDLYGKDSREYKIVGQAFDAVGIK</sequence>
<dbReference type="Gene3D" id="3.10.450.40">
    <property type="match status" value="1"/>
</dbReference>
<dbReference type="Pfam" id="PF01447">
    <property type="entry name" value="Peptidase_M4"/>
    <property type="match status" value="1"/>
</dbReference>
<feature type="domain" description="PepSY" evidence="14">
    <location>
        <begin position="144"/>
        <end position="213"/>
    </location>
</feature>
<dbReference type="GO" id="GO:0004222">
    <property type="term" value="F:metalloendopeptidase activity"/>
    <property type="evidence" value="ECO:0007669"/>
    <property type="project" value="UniProtKB-UniRule"/>
</dbReference>
<dbReference type="AlphaFoldDB" id="A0A0C1U5T5"/>
<dbReference type="Pfam" id="PF02868">
    <property type="entry name" value="Peptidase_M4_C"/>
    <property type="match status" value="1"/>
</dbReference>
<comment type="similarity">
    <text evidence="2 11">Belongs to the peptidase M4 family.</text>
</comment>
<evidence type="ECO:0000256" key="9">
    <source>
        <dbReference type="ARBA" id="ARBA00023145"/>
    </source>
</evidence>
<dbReference type="InterPro" id="IPR023612">
    <property type="entry name" value="Peptidase_M4"/>
</dbReference>
<evidence type="ECO:0000256" key="6">
    <source>
        <dbReference type="ARBA" id="ARBA00022801"/>
    </source>
</evidence>
<dbReference type="CDD" id="cd09597">
    <property type="entry name" value="M4_TLP"/>
    <property type="match status" value="1"/>
</dbReference>
<dbReference type="PANTHER" id="PTHR33794:SF1">
    <property type="entry name" value="BACILLOLYSIN"/>
    <property type="match status" value="1"/>
</dbReference>
<comment type="caution">
    <text evidence="16">The sequence shown here is derived from an EMBL/GenBank/DDBJ whole genome shotgun (WGS) entry which is preliminary data.</text>
</comment>
<keyword evidence="8 11" id="KW-0482">Metalloprotease</keyword>
<dbReference type="Proteomes" id="UP000031366">
    <property type="component" value="Unassembled WGS sequence"/>
</dbReference>